<evidence type="ECO:0000313" key="1">
    <source>
        <dbReference type="EMBL" id="SEB82901.1"/>
    </source>
</evidence>
<dbReference type="GeneID" id="95509770"/>
<dbReference type="GO" id="GO:0016491">
    <property type="term" value="F:oxidoreductase activity"/>
    <property type="evidence" value="ECO:0007669"/>
    <property type="project" value="InterPro"/>
</dbReference>
<dbReference type="EMBL" id="FNTD01000004">
    <property type="protein sequence ID" value="SEB82901.1"/>
    <property type="molecule type" value="Genomic_DNA"/>
</dbReference>
<dbReference type="SUPFAM" id="SSF47240">
    <property type="entry name" value="Ferritin-like"/>
    <property type="match status" value="1"/>
</dbReference>
<accession>A0A1H4MII5</accession>
<dbReference type="InterPro" id="IPR009078">
    <property type="entry name" value="Ferritin-like_SF"/>
</dbReference>
<organism evidence="1 2">
    <name type="scientific">Streptomyces misionensis</name>
    <dbReference type="NCBI Taxonomy" id="67331"/>
    <lineage>
        <taxon>Bacteria</taxon>
        <taxon>Bacillati</taxon>
        <taxon>Actinomycetota</taxon>
        <taxon>Actinomycetes</taxon>
        <taxon>Kitasatosporales</taxon>
        <taxon>Streptomycetaceae</taxon>
        <taxon>Streptomyces</taxon>
    </lineage>
</organism>
<reference evidence="1 2" key="1">
    <citation type="submission" date="2016-10" db="EMBL/GenBank/DDBJ databases">
        <authorList>
            <person name="de Groot N.N."/>
        </authorList>
    </citation>
    <scope>NUCLEOTIDE SEQUENCE [LARGE SCALE GENOMIC DNA]</scope>
    <source>
        <strain evidence="1 2">DSM 40306</strain>
    </source>
</reference>
<sequence>MTGGAPRPDTVPLDLAGLGFDRGAHLLLRRALREVAPGRQVAVAGTHPELLSHLAVWCRREGHTVTAAPADEAPVRAHVRRGTAAADRWDGAERAGRPGADGVAEHAPAHWGLAARGALVEAGGPELHFAVADRDTAWTDLAPRLYRQATAAQWDPHTAIPWDTPFVLPDDIETAVVQVMTYLVENEQAALVIPGRLLTQVHPHFREVLQLLAVQAADEARHVEVFTRRALLKGGRLGTSSVGGRASLATLMREPDFSIASFLLSVLGEGSFLNLLAFLERHAPDPLTHRISQLVRQDEARHVAFGLGHLEHRSTVDPRLRGRLRAAVERRHEALVHTAGLNAEVFDALVLLAAGSWNPDAIERGWRAVRRLRADMDEGRRHRLSRLGFPEDEAAALSALHTRNFM</sequence>
<evidence type="ECO:0000313" key="2">
    <source>
        <dbReference type="Proteomes" id="UP000182375"/>
    </source>
</evidence>
<dbReference type="InterPro" id="IPR012348">
    <property type="entry name" value="RNR-like"/>
</dbReference>
<dbReference type="InterPro" id="IPR036868">
    <property type="entry name" value="TusA-like_sf"/>
</dbReference>
<dbReference type="AlphaFoldDB" id="A0A1H4MII5"/>
<dbReference type="RefSeq" id="WP_074990283.1">
    <property type="nucleotide sequence ID" value="NZ_FNTD01000004.1"/>
</dbReference>
<name>A0A1H4MII5_9ACTN</name>
<dbReference type="Gene3D" id="3.30.110.40">
    <property type="entry name" value="TusA-like domain"/>
    <property type="match status" value="1"/>
</dbReference>
<protein>
    <recommendedName>
        <fullName evidence="3">Ferritin-like domain-containing protein</fullName>
    </recommendedName>
</protein>
<dbReference type="Gene3D" id="1.10.620.20">
    <property type="entry name" value="Ribonucleotide Reductase, subunit A"/>
    <property type="match status" value="1"/>
</dbReference>
<proteinExistence type="predicted"/>
<dbReference type="CDD" id="cd00657">
    <property type="entry name" value="Ferritin_like"/>
    <property type="match status" value="1"/>
</dbReference>
<dbReference type="STRING" id="67331.SAMN04490357_0494"/>
<dbReference type="Proteomes" id="UP000182375">
    <property type="component" value="Unassembled WGS sequence"/>
</dbReference>
<dbReference type="SUPFAM" id="SSF64307">
    <property type="entry name" value="SirA-like"/>
    <property type="match status" value="1"/>
</dbReference>
<gene>
    <name evidence="1" type="ORF">SAMN04490357_0494</name>
</gene>
<evidence type="ECO:0008006" key="3">
    <source>
        <dbReference type="Google" id="ProtNLM"/>
    </source>
</evidence>